<protein>
    <submittedName>
        <fullName evidence="2">Uncharacterized protein</fullName>
    </submittedName>
</protein>
<dbReference type="STRING" id="39946.A2Y2Z7"/>
<feature type="chain" id="PRO_5002648360" evidence="1">
    <location>
        <begin position="46"/>
        <end position="128"/>
    </location>
</feature>
<keyword evidence="3" id="KW-1185">Reference proteome</keyword>
<name>A2Y2Z7_ORYSI</name>
<dbReference type="HOGENOM" id="CLU_1963241_0_0_1"/>
<evidence type="ECO:0000313" key="3">
    <source>
        <dbReference type="Proteomes" id="UP000007015"/>
    </source>
</evidence>
<proteinExistence type="predicted"/>
<accession>A2Y2Z7</accession>
<reference evidence="2 3" key="1">
    <citation type="journal article" date="2005" name="PLoS Biol.">
        <title>The genomes of Oryza sativa: a history of duplications.</title>
        <authorList>
            <person name="Yu J."/>
            <person name="Wang J."/>
            <person name="Lin W."/>
            <person name="Li S."/>
            <person name="Li H."/>
            <person name="Zhou J."/>
            <person name="Ni P."/>
            <person name="Dong W."/>
            <person name="Hu S."/>
            <person name="Zeng C."/>
            <person name="Zhang J."/>
            <person name="Zhang Y."/>
            <person name="Li R."/>
            <person name="Xu Z."/>
            <person name="Li S."/>
            <person name="Li X."/>
            <person name="Zheng H."/>
            <person name="Cong L."/>
            <person name="Lin L."/>
            <person name="Yin J."/>
            <person name="Geng J."/>
            <person name="Li G."/>
            <person name="Shi J."/>
            <person name="Liu J."/>
            <person name="Lv H."/>
            <person name="Li J."/>
            <person name="Wang J."/>
            <person name="Deng Y."/>
            <person name="Ran L."/>
            <person name="Shi X."/>
            <person name="Wang X."/>
            <person name="Wu Q."/>
            <person name="Li C."/>
            <person name="Ren X."/>
            <person name="Wang J."/>
            <person name="Wang X."/>
            <person name="Li D."/>
            <person name="Liu D."/>
            <person name="Zhang X."/>
            <person name="Ji Z."/>
            <person name="Zhao W."/>
            <person name="Sun Y."/>
            <person name="Zhang Z."/>
            <person name="Bao J."/>
            <person name="Han Y."/>
            <person name="Dong L."/>
            <person name="Ji J."/>
            <person name="Chen P."/>
            <person name="Wu S."/>
            <person name="Liu J."/>
            <person name="Xiao Y."/>
            <person name="Bu D."/>
            <person name="Tan J."/>
            <person name="Yang L."/>
            <person name="Ye C."/>
            <person name="Zhang J."/>
            <person name="Xu J."/>
            <person name="Zhou Y."/>
            <person name="Yu Y."/>
            <person name="Zhang B."/>
            <person name="Zhuang S."/>
            <person name="Wei H."/>
            <person name="Liu B."/>
            <person name="Lei M."/>
            <person name="Yu H."/>
            <person name="Li Y."/>
            <person name="Xu H."/>
            <person name="Wei S."/>
            <person name="He X."/>
            <person name="Fang L."/>
            <person name="Zhang Z."/>
            <person name="Zhang Y."/>
            <person name="Huang X."/>
            <person name="Su Z."/>
            <person name="Tong W."/>
            <person name="Li J."/>
            <person name="Tong Z."/>
            <person name="Li S."/>
            <person name="Ye J."/>
            <person name="Wang L."/>
            <person name="Fang L."/>
            <person name="Lei T."/>
            <person name="Chen C."/>
            <person name="Chen H."/>
            <person name="Xu Z."/>
            <person name="Li H."/>
            <person name="Huang H."/>
            <person name="Zhang F."/>
            <person name="Xu H."/>
            <person name="Li N."/>
            <person name="Zhao C."/>
            <person name="Li S."/>
            <person name="Dong L."/>
            <person name="Huang Y."/>
            <person name="Li L."/>
            <person name="Xi Y."/>
            <person name="Qi Q."/>
            <person name="Li W."/>
            <person name="Zhang B."/>
            <person name="Hu W."/>
            <person name="Zhang Y."/>
            <person name="Tian X."/>
            <person name="Jiao Y."/>
            <person name="Liang X."/>
            <person name="Jin J."/>
            <person name="Gao L."/>
            <person name="Zheng W."/>
            <person name="Hao B."/>
            <person name="Liu S."/>
            <person name="Wang W."/>
            <person name="Yuan L."/>
            <person name="Cao M."/>
            <person name="McDermott J."/>
            <person name="Samudrala R."/>
            <person name="Wang J."/>
            <person name="Wong G.K."/>
            <person name="Yang H."/>
        </authorList>
    </citation>
    <scope>NUCLEOTIDE SEQUENCE [LARGE SCALE GENOMIC DNA]</scope>
    <source>
        <strain evidence="3">cv. 93-11</strain>
    </source>
</reference>
<sequence>MAIGKKHKEAAALSSSSSPLLPADRKALLLLLLLLIVLLARPAASSDGVRYDYRAYTECKSHPEPALYNGGILRWANKVTDFRTEDDGNYSPAFVLYNMSAATVYSFSLNDGKGYLGEQLPEPYYRRL</sequence>
<dbReference type="AlphaFoldDB" id="A2Y2Z7"/>
<keyword evidence="1" id="KW-0732">Signal</keyword>
<gene>
    <name evidence="2" type="ORF">OsI_19386</name>
</gene>
<organism evidence="2 3">
    <name type="scientific">Oryza sativa subsp. indica</name>
    <name type="common">Rice</name>
    <dbReference type="NCBI Taxonomy" id="39946"/>
    <lineage>
        <taxon>Eukaryota</taxon>
        <taxon>Viridiplantae</taxon>
        <taxon>Streptophyta</taxon>
        <taxon>Embryophyta</taxon>
        <taxon>Tracheophyta</taxon>
        <taxon>Spermatophyta</taxon>
        <taxon>Magnoliopsida</taxon>
        <taxon>Liliopsida</taxon>
        <taxon>Poales</taxon>
        <taxon>Poaceae</taxon>
        <taxon>BOP clade</taxon>
        <taxon>Oryzoideae</taxon>
        <taxon>Oryzeae</taxon>
        <taxon>Oryzinae</taxon>
        <taxon>Oryza</taxon>
        <taxon>Oryza sativa</taxon>
    </lineage>
</organism>
<evidence type="ECO:0000256" key="1">
    <source>
        <dbReference type="SAM" id="SignalP"/>
    </source>
</evidence>
<dbReference type="Proteomes" id="UP000007015">
    <property type="component" value="Chromosome 5"/>
</dbReference>
<feature type="signal peptide" evidence="1">
    <location>
        <begin position="1"/>
        <end position="45"/>
    </location>
</feature>
<evidence type="ECO:0000313" key="2">
    <source>
        <dbReference type="EMBL" id="EAY97457.1"/>
    </source>
</evidence>
<dbReference type="Gramene" id="BGIOSGA018335-TA">
    <property type="protein sequence ID" value="BGIOSGA018335-PA"/>
    <property type="gene ID" value="BGIOSGA018335"/>
</dbReference>
<dbReference type="EMBL" id="CM000130">
    <property type="protein sequence ID" value="EAY97457.1"/>
    <property type="molecule type" value="Genomic_DNA"/>
</dbReference>